<keyword evidence="1" id="KW-0560">Oxidoreductase</keyword>
<evidence type="ECO:0000256" key="1">
    <source>
        <dbReference type="ARBA" id="ARBA00023002"/>
    </source>
</evidence>
<sequence>MSPSTARSAESPTAEEDTRLTRLLAACVSDPARVTTDVPRRLAAAHDASPYLFTPRAVVRAASAAEAGALMAGAQAAGLPLTLRSGGTSLA</sequence>
<gene>
    <name evidence="2" type="ORF">ADL28_33075</name>
</gene>
<organism evidence="2 3">
    <name type="scientific">Streptomyces violaceusniger</name>
    <dbReference type="NCBI Taxonomy" id="68280"/>
    <lineage>
        <taxon>Bacteria</taxon>
        <taxon>Bacillati</taxon>
        <taxon>Actinomycetota</taxon>
        <taxon>Actinomycetes</taxon>
        <taxon>Kitasatosporales</taxon>
        <taxon>Streptomycetaceae</taxon>
        <taxon>Streptomyces</taxon>
        <taxon>Streptomyces violaceusniger group</taxon>
    </lineage>
</organism>
<name>A0A0X3VU79_STRVO</name>
<accession>A0A0X3VU79</accession>
<dbReference type="EMBL" id="LLZJ01000388">
    <property type="protein sequence ID" value="KUL47256.1"/>
    <property type="molecule type" value="Genomic_DNA"/>
</dbReference>
<dbReference type="RefSeq" id="WP_059147465.1">
    <property type="nucleotide sequence ID" value="NZ_LLZJ01000388.1"/>
</dbReference>
<dbReference type="Proteomes" id="UP000053413">
    <property type="component" value="Unassembled WGS sequence"/>
</dbReference>
<protein>
    <recommendedName>
        <fullName evidence="4">FAD linked oxidase N-terminal domain-containing protein</fullName>
    </recommendedName>
</protein>
<dbReference type="Gene3D" id="3.30.43.10">
    <property type="entry name" value="Uridine Diphospho-n-acetylenolpyruvylglucosamine Reductase, domain 2"/>
    <property type="match status" value="1"/>
</dbReference>
<dbReference type="GO" id="GO:0050660">
    <property type="term" value="F:flavin adenine dinucleotide binding"/>
    <property type="evidence" value="ECO:0007669"/>
    <property type="project" value="InterPro"/>
</dbReference>
<reference evidence="3" key="1">
    <citation type="submission" date="2015-10" db="EMBL/GenBank/DDBJ databases">
        <authorList>
            <person name="Ju K.-S."/>
            <person name="Doroghazi J.R."/>
            <person name="Metcalf W.W."/>
        </authorList>
    </citation>
    <scope>NUCLEOTIDE SEQUENCE [LARGE SCALE GENOMIC DNA]</scope>
    <source>
        <strain evidence="3">NRRL F-8817</strain>
    </source>
</reference>
<dbReference type="AlphaFoldDB" id="A0A0X3VU79"/>
<comment type="caution">
    <text evidence="2">The sequence shown here is derived from an EMBL/GenBank/DDBJ whole genome shotgun (WGS) entry which is preliminary data.</text>
</comment>
<dbReference type="InterPro" id="IPR036318">
    <property type="entry name" value="FAD-bd_PCMH-like_sf"/>
</dbReference>
<proteinExistence type="predicted"/>
<evidence type="ECO:0008006" key="4">
    <source>
        <dbReference type="Google" id="ProtNLM"/>
    </source>
</evidence>
<evidence type="ECO:0000313" key="2">
    <source>
        <dbReference type="EMBL" id="KUL47256.1"/>
    </source>
</evidence>
<dbReference type="GO" id="GO:0016491">
    <property type="term" value="F:oxidoreductase activity"/>
    <property type="evidence" value="ECO:0007669"/>
    <property type="project" value="UniProtKB-KW"/>
</dbReference>
<dbReference type="OrthoDB" id="9770306at2"/>
<dbReference type="SUPFAM" id="SSF56176">
    <property type="entry name" value="FAD-binding/transporter-associated domain-like"/>
    <property type="match status" value="1"/>
</dbReference>
<dbReference type="InterPro" id="IPR016167">
    <property type="entry name" value="FAD-bd_PCMH_sub1"/>
</dbReference>
<evidence type="ECO:0000313" key="3">
    <source>
        <dbReference type="Proteomes" id="UP000053413"/>
    </source>
</evidence>